<dbReference type="EMBL" id="KZ302193">
    <property type="protein sequence ID" value="PFH46435.1"/>
    <property type="molecule type" value="Genomic_DNA"/>
</dbReference>
<name>A0A2A9N7K2_9AGAR</name>
<protein>
    <submittedName>
        <fullName evidence="1">Uncharacterized protein</fullName>
    </submittedName>
</protein>
<gene>
    <name evidence="1" type="ORF">AMATHDRAFT_69852</name>
</gene>
<proteinExistence type="predicted"/>
<sequence length="106" mass="11973">MRQVVDHFKPNTALGQIHLYWQSSGPLLAKNLQSILRSTSMEAEAARRMLIDRVIHEANNFLTTLMKTNTLIFPELPLSTGTDSPVTIEHLKGNKEYRTVLTGRVV</sequence>
<keyword evidence="2" id="KW-1185">Reference proteome</keyword>
<dbReference type="AlphaFoldDB" id="A0A2A9N7K2"/>
<evidence type="ECO:0000313" key="2">
    <source>
        <dbReference type="Proteomes" id="UP000242287"/>
    </source>
</evidence>
<organism evidence="1 2">
    <name type="scientific">Amanita thiersii Skay4041</name>
    <dbReference type="NCBI Taxonomy" id="703135"/>
    <lineage>
        <taxon>Eukaryota</taxon>
        <taxon>Fungi</taxon>
        <taxon>Dikarya</taxon>
        <taxon>Basidiomycota</taxon>
        <taxon>Agaricomycotina</taxon>
        <taxon>Agaricomycetes</taxon>
        <taxon>Agaricomycetidae</taxon>
        <taxon>Agaricales</taxon>
        <taxon>Pluteineae</taxon>
        <taxon>Amanitaceae</taxon>
        <taxon>Amanita</taxon>
    </lineage>
</organism>
<reference evidence="1 2" key="1">
    <citation type="submission" date="2014-02" db="EMBL/GenBank/DDBJ databases">
        <title>Transposable element dynamics among asymbiotic and ectomycorrhizal Amanita fungi.</title>
        <authorList>
            <consortium name="DOE Joint Genome Institute"/>
            <person name="Hess J."/>
            <person name="Skrede I."/>
            <person name="Wolfe B."/>
            <person name="LaButti K."/>
            <person name="Ohm R.A."/>
            <person name="Grigoriev I.V."/>
            <person name="Pringle A."/>
        </authorList>
    </citation>
    <scope>NUCLEOTIDE SEQUENCE [LARGE SCALE GENOMIC DNA]</scope>
    <source>
        <strain evidence="1 2">SKay4041</strain>
    </source>
</reference>
<accession>A0A2A9N7K2</accession>
<evidence type="ECO:0000313" key="1">
    <source>
        <dbReference type="EMBL" id="PFH46435.1"/>
    </source>
</evidence>
<dbReference type="Proteomes" id="UP000242287">
    <property type="component" value="Unassembled WGS sequence"/>
</dbReference>